<keyword evidence="3" id="KW-1185">Reference proteome</keyword>
<protein>
    <submittedName>
        <fullName evidence="2">Uncharacterized protein</fullName>
    </submittedName>
</protein>
<organism evidence="2 3">
    <name type="scientific">Marasmius crinis-equi</name>
    <dbReference type="NCBI Taxonomy" id="585013"/>
    <lineage>
        <taxon>Eukaryota</taxon>
        <taxon>Fungi</taxon>
        <taxon>Dikarya</taxon>
        <taxon>Basidiomycota</taxon>
        <taxon>Agaricomycotina</taxon>
        <taxon>Agaricomycetes</taxon>
        <taxon>Agaricomycetidae</taxon>
        <taxon>Agaricales</taxon>
        <taxon>Marasmiineae</taxon>
        <taxon>Marasmiaceae</taxon>
        <taxon>Marasmius</taxon>
    </lineage>
</organism>
<comment type="caution">
    <text evidence="2">The sequence shown here is derived from an EMBL/GenBank/DDBJ whole genome shotgun (WGS) entry which is preliminary data.</text>
</comment>
<gene>
    <name evidence="2" type="ORF">V5O48_001437</name>
</gene>
<evidence type="ECO:0000313" key="2">
    <source>
        <dbReference type="EMBL" id="KAL0580612.1"/>
    </source>
</evidence>
<keyword evidence="1" id="KW-0472">Membrane</keyword>
<dbReference type="Proteomes" id="UP001465976">
    <property type="component" value="Unassembled WGS sequence"/>
</dbReference>
<feature type="transmembrane region" description="Helical" evidence="1">
    <location>
        <begin position="152"/>
        <end position="173"/>
    </location>
</feature>
<sequence>MSGTSSSQLSISLETHLVDALGPLIPLLPLSERAQLTPYVSSPNRPSSIPYGLLQSISQWTRSPMGSQALHSASLKPNDYSMIALLAGTKTSPGSKLPPYRPPKEADEIARESHKERKAIGAIVNGVFSVVGTGAAAWWGSKHTGWKNEWRVLFAFFAATSVALAEVILYIFWQQRQNAPPKQKRRYVRIRKVEDDADDASAPLEESVVNGLRLRNSKQVRQDDE</sequence>
<name>A0ABR3FYS5_9AGAR</name>
<evidence type="ECO:0000256" key="1">
    <source>
        <dbReference type="SAM" id="Phobius"/>
    </source>
</evidence>
<proteinExistence type="predicted"/>
<reference evidence="2 3" key="1">
    <citation type="submission" date="2024-02" db="EMBL/GenBank/DDBJ databases">
        <title>A draft genome for the cacao thread blight pathogen Marasmius crinis-equi.</title>
        <authorList>
            <person name="Cohen S.P."/>
            <person name="Baruah I.K."/>
            <person name="Amoako-Attah I."/>
            <person name="Bukari Y."/>
            <person name="Meinhardt L.W."/>
            <person name="Bailey B.A."/>
        </authorList>
    </citation>
    <scope>NUCLEOTIDE SEQUENCE [LARGE SCALE GENOMIC DNA]</scope>
    <source>
        <strain evidence="2 3">GH-76</strain>
    </source>
</reference>
<feature type="transmembrane region" description="Helical" evidence="1">
    <location>
        <begin position="119"/>
        <end position="140"/>
    </location>
</feature>
<dbReference type="InterPro" id="IPR021013">
    <property type="entry name" value="ATPase_Vma12"/>
</dbReference>
<dbReference type="Pfam" id="PF11712">
    <property type="entry name" value="Vma12"/>
    <property type="match status" value="1"/>
</dbReference>
<dbReference type="EMBL" id="JBAHYK010000027">
    <property type="protein sequence ID" value="KAL0580612.1"/>
    <property type="molecule type" value="Genomic_DNA"/>
</dbReference>
<keyword evidence="1" id="KW-0812">Transmembrane</keyword>
<evidence type="ECO:0000313" key="3">
    <source>
        <dbReference type="Proteomes" id="UP001465976"/>
    </source>
</evidence>
<accession>A0ABR3FYS5</accession>
<keyword evidence="1" id="KW-1133">Transmembrane helix</keyword>